<reference evidence="2" key="1">
    <citation type="submission" date="2016-10" db="EMBL/GenBank/DDBJ databases">
        <title>Sequence of Gallionella enrichment culture.</title>
        <authorList>
            <person name="Poehlein A."/>
            <person name="Muehling M."/>
            <person name="Daniel R."/>
        </authorList>
    </citation>
    <scope>NUCLEOTIDE SEQUENCE</scope>
</reference>
<dbReference type="Pfam" id="PF26300">
    <property type="entry name" value="PEPCK_PPi_lobe_2"/>
    <property type="match status" value="1"/>
</dbReference>
<comment type="caution">
    <text evidence="2">The sequence shown here is derived from an EMBL/GenBank/DDBJ whole genome shotgun (WGS) entry which is preliminary data.</text>
</comment>
<sequence length="1158" mass="129977">MNGSLSPELAQRIGLGSAATPEDTQKLLFYINLKLRDLGCPTFPLKMDESFANLMASLLALNREKDRLLSNHLCPTDQRIQNFIYEYLEDTTLTPRLPSRTLVLDRYGLARLLSLPPDRDVFTSDIITSYRVNQGVLHNPKSDRRTTQGIFHVTEGGLPIPDDKKAVPKAVFGRLLLHAFSPPPELLHLPFTASQEQQAECFVSLLLRPIVCPEIPGHSEQKSMEVRFFVPGNLVSNLDFVESIFGNGGDPMLPENDAALDPAHWTGHTGCVILAPHLTRLTKKELGLPDYDHATEAQRRDGMCWKDPAERYNDGSAFKITARDTSGVIVTIISDNYFGYCKKEVKTQISYSANLYGIAEEEHAGGALVFPSYDLAGEITADRIQALSREVHTLEDSLALLEGTAERMPEGCYRDRTCPELVYVPHNTSFNLERQRASWQLGDKTVSLRLRVGHVYMLPNGYRIRLEKPRGNLGWRLVGTVPETTYCHKPCTVSGGGKSEISKPITDAILSGPVFVADIEKDFDAVDALLRRDYSQRFRSPERRGTDTRLILSEKRSLGSVIKLLTPSVRDYTDEYNTWLGTIAPHVKELVFVLKRFYEPSWGEHWREHFSVDVIDGCPANELRYDGRKLNAQILRVGFSKDGSWRTFSLRKDFNPAQKVQMEDDISASVVVPATQLTGLNHHQPKGSVKLVQNCEYRLFQRPDDAINRGYDHQTEHDFAQPGNFFSNYEPLTADQAREMVEEAVSFDAFTEPMQTLVREMAAQTEPAYFVCSAAPRVIDGKPSKNPRYLQVRPDLLAPLETRCAHIGMHLWRRVPLSSPAPTPVNAVLAGRRNNPADPAAGIRPIASYNPLHYMELPELFMEFICSMTGKSPSTTGAGSEGALTKGPFNALPPIYDLNGAFVSYVVTGYAGFISSAGNVGPKVRVDHDISLLVPEVWSRMTIPERDPQYLIENGYLERCMDVTHKGRTVLASRLGYRITREFVTHFCGRIFNQPHSVFTDEMLRPELQDANCFADSVDNIVATQRRVAQHYFNDGSIELACPPLRALLHIMRDDQFEGRGLSDPAIRALFTRENLLGSDWYKARLAAKQTIDVDAWRRHITYLNRFLNKANYADEAARLGIANRLAEARVTLARVQSPAYLDELVGTLGAEPTLIRR</sequence>
<feature type="domain" description="PPi-type phosphoenolpyruvate carboxykinase lobe 2" evidence="1">
    <location>
        <begin position="516"/>
        <end position="625"/>
    </location>
</feature>
<dbReference type="EMBL" id="MLJW01000027">
    <property type="protein sequence ID" value="OIR09364.1"/>
    <property type="molecule type" value="Genomic_DNA"/>
</dbReference>
<accession>A0A1J5T6D0</accession>
<dbReference type="InterPro" id="IPR058710">
    <property type="entry name" value="PEPCK_lobe_2"/>
</dbReference>
<dbReference type="AlphaFoldDB" id="A0A1J5T6D0"/>
<evidence type="ECO:0000259" key="1">
    <source>
        <dbReference type="Pfam" id="PF26300"/>
    </source>
</evidence>
<proteinExistence type="predicted"/>
<gene>
    <name evidence="2" type="ORF">GALL_85980</name>
</gene>
<organism evidence="2">
    <name type="scientific">mine drainage metagenome</name>
    <dbReference type="NCBI Taxonomy" id="410659"/>
    <lineage>
        <taxon>unclassified sequences</taxon>
        <taxon>metagenomes</taxon>
        <taxon>ecological metagenomes</taxon>
    </lineage>
</organism>
<protein>
    <recommendedName>
        <fullName evidence="1">PPi-type phosphoenolpyruvate carboxykinase lobe 2 domain-containing protein</fullName>
    </recommendedName>
</protein>
<name>A0A1J5T6D0_9ZZZZ</name>
<evidence type="ECO:0000313" key="2">
    <source>
        <dbReference type="EMBL" id="OIR09364.1"/>
    </source>
</evidence>